<proteinExistence type="predicted"/>
<dbReference type="EMBL" id="CAJVPS010003365">
    <property type="protein sequence ID" value="CAG8587503.1"/>
    <property type="molecule type" value="Genomic_DNA"/>
</dbReference>
<dbReference type="AlphaFoldDB" id="A0A9N9C4L8"/>
<keyword evidence="2" id="KW-1185">Reference proteome</keyword>
<accession>A0A9N9C4L8</accession>
<evidence type="ECO:0000313" key="2">
    <source>
        <dbReference type="Proteomes" id="UP000789508"/>
    </source>
</evidence>
<reference evidence="1" key="1">
    <citation type="submission" date="2021-06" db="EMBL/GenBank/DDBJ databases">
        <authorList>
            <person name="Kallberg Y."/>
            <person name="Tangrot J."/>
            <person name="Rosling A."/>
        </authorList>
    </citation>
    <scope>NUCLEOTIDE SEQUENCE</scope>
    <source>
        <strain evidence="1">FL130A</strain>
    </source>
</reference>
<comment type="caution">
    <text evidence="1">The sequence shown here is derived from an EMBL/GenBank/DDBJ whole genome shotgun (WGS) entry which is preliminary data.</text>
</comment>
<evidence type="ECO:0000313" key="1">
    <source>
        <dbReference type="EMBL" id="CAG8587503.1"/>
    </source>
</evidence>
<dbReference type="Proteomes" id="UP000789508">
    <property type="component" value="Unassembled WGS sequence"/>
</dbReference>
<name>A0A9N9C4L8_9GLOM</name>
<sequence>MECQTLSTKMRAEQMGESYLKLAEKHNWTNPDGSYLPINLKNLCKFIEYKGSTNIKESIKWYLQFLGKYQLNKNAIRDLKNWKLLCEHKHVQFLLKHRTNKYPRQYKRIDFVDKVYHKIFDKGRRKRIPVYKHKNQYVRRKELDAVKIQNTCGFFPCFNPLE</sequence>
<protein>
    <submittedName>
        <fullName evidence="1">13216_t:CDS:1</fullName>
    </submittedName>
</protein>
<organism evidence="1 2">
    <name type="scientific">Ambispora leptoticha</name>
    <dbReference type="NCBI Taxonomy" id="144679"/>
    <lineage>
        <taxon>Eukaryota</taxon>
        <taxon>Fungi</taxon>
        <taxon>Fungi incertae sedis</taxon>
        <taxon>Mucoromycota</taxon>
        <taxon>Glomeromycotina</taxon>
        <taxon>Glomeromycetes</taxon>
        <taxon>Archaeosporales</taxon>
        <taxon>Ambisporaceae</taxon>
        <taxon>Ambispora</taxon>
    </lineage>
</organism>
<gene>
    <name evidence="1" type="ORF">ALEPTO_LOCUS7552</name>
</gene>